<dbReference type="EMBL" id="CAJOBB010019826">
    <property type="protein sequence ID" value="CAF4362101.1"/>
    <property type="molecule type" value="Genomic_DNA"/>
</dbReference>
<comment type="caution">
    <text evidence="2">The sequence shown here is derived from an EMBL/GenBank/DDBJ whole genome shotgun (WGS) entry which is preliminary data.</text>
</comment>
<accession>A0A820LSC3</accession>
<protein>
    <submittedName>
        <fullName evidence="2">Uncharacterized protein</fullName>
    </submittedName>
</protein>
<feature type="region of interest" description="Disordered" evidence="1">
    <location>
        <begin position="16"/>
        <end position="35"/>
    </location>
</feature>
<reference evidence="2" key="1">
    <citation type="submission" date="2021-02" db="EMBL/GenBank/DDBJ databases">
        <authorList>
            <person name="Nowell W R."/>
        </authorList>
    </citation>
    <scope>NUCLEOTIDE SEQUENCE</scope>
</reference>
<organism evidence="2 3">
    <name type="scientific">Adineta steineri</name>
    <dbReference type="NCBI Taxonomy" id="433720"/>
    <lineage>
        <taxon>Eukaryota</taxon>
        <taxon>Metazoa</taxon>
        <taxon>Spiralia</taxon>
        <taxon>Gnathifera</taxon>
        <taxon>Rotifera</taxon>
        <taxon>Eurotatoria</taxon>
        <taxon>Bdelloidea</taxon>
        <taxon>Adinetida</taxon>
        <taxon>Adinetidae</taxon>
        <taxon>Adineta</taxon>
    </lineage>
</organism>
<dbReference type="Proteomes" id="UP000663868">
    <property type="component" value="Unassembled WGS sequence"/>
</dbReference>
<feature type="non-terminal residue" evidence="2">
    <location>
        <position position="135"/>
    </location>
</feature>
<evidence type="ECO:0000313" key="3">
    <source>
        <dbReference type="Proteomes" id="UP000663868"/>
    </source>
</evidence>
<dbReference type="AlphaFoldDB" id="A0A820LSC3"/>
<evidence type="ECO:0000313" key="2">
    <source>
        <dbReference type="EMBL" id="CAF4362101.1"/>
    </source>
</evidence>
<proteinExistence type="predicted"/>
<sequence length="135" mass="15547">ISYSLPPTSLEVCLAKNEPNEDDTNESEISLKVVDINDEQERRQYEDERSRIQTASSSSINNKTIESSIKPASLYISNWTDDEKYRRSKDPMRLNNSQLAERPYFETLINALECNENDQLCFYALSVLLTMTTNP</sequence>
<feature type="region of interest" description="Disordered" evidence="1">
    <location>
        <begin position="40"/>
        <end position="60"/>
    </location>
</feature>
<evidence type="ECO:0000256" key="1">
    <source>
        <dbReference type="SAM" id="MobiDB-lite"/>
    </source>
</evidence>
<feature type="non-terminal residue" evidence="2">
    <location>
        <position position="1"/>
    </location>
</feature>
<name>A0A820LSC3_9BILA</name>
<gene>
    <name evidence="2" type="ORF">KXQ929_LOCUS48875</name>
</gene>
<feature type="compositionally biased region" description="Basic and acidic residues" evidence="1">
    <location>
        <begin position="40"/>
        <end position="51"/>
    </location>
</feature>